<dbReference type="Gene3D" id="2.170.270.10">
    <property type="entry name" value="SET domain"/>
    <property type="match status" value="1"/>
</dbReference>
<keyword evidence="5" id="KW-0862">Zinc</keyword>
<dbReference type="PANTHER" id="PTHR16515">
    <property type="entry name" value="PR DOMAIN ZINC FINGER PROTEIN"/>
    <property type="match status" value="1"/>
</dbReference>
<feature type="region of interest" description="Disordered" evidence="15">
    <location>
        <begin position="1022"/>
        <end position="1051"/>
    </location>
</feature>
<dbReference type="Proteomes" id="UP001046870">
    <property type="component" value="Chromosome 3"/>
</dbReference>
<feature type="compositionally biased region" description="Polar residues" evidence="15">
    <location>
        <begin position="136"/>
        <end position="157"/>
    </location>
</feature>
<comment type="function">
    <text evidence="13">Transcriptional activator, essential for early embryonic development and survival of embryonic stem cells (ESCs). Supports cell growth and survival during early development by transcriptionally activating the expression of the translation initiation factor EIF3B, to sustain global translation. Activates the transcription of FLNC.</text>
</comment>
<dbReference type="FunFam" id="3.30.160.60:FF:000411">
    <property type="entry name" value="PR domain zinc finger protein 10"/>
    <property type="match status" value="1"/>
</dbReference>
<dbReference type="PROSITE" id="PS50280">
    <property type="entry name" value="SET"/>
    <property type="match status" value="1"/>
</dbReference>
<feature type="compositionally biased region" description="Polar residues" evidence="15">
    <location>
        <begin position="1032"/>
        <end position="1050"/>
    </location>
</feature>
<evidence type="ECO:0000256" key="11">
    <source>
        <dbReference type="ARBA" id="ARBA00024120"/>
    </source>
</evidence>
<dbReference type="InterPro" id="IPR001214">
    <property type="entry name" value="SET_dom"/>
</dbReference>
<dbReference type="PROSITE" id="PS00028">
    <property type="entry name" value="ZINC_FINGER_C2H2_1"/>
    <property type="match status" value="10"/>
</dbReference>
<evidence type="ECO:0000256" key="10">
    <source>
        <dbReference type="ARBA" id="ARBA00023242"/>
    </source>
</evidence>
<accession>A0A9D3Q916</accession>
<evidence type="ECO:0000256" key="5">
    <source>
        <dbReference type="ARBA" id="ARBA00022833"/>
    </source>
</evidence>
<feature type="region of interest" description="Disordered" evidence="15">
    <location>
        <begin position="1"/>
        <end position="26"/>
    </location>
</feature>
<feature type="compositionally biased region" description="Acidic residues" evidence="15">
    <location>
        <begin position="172"/>
        <end position="190"/>
    </location>
</feature>
<dbReference type="PANTHER" id="PTHR16515:SF2">
    <property type="entry name" value="PR DOMAIN ZINC FINGER PROTEIN 4"/>
    <property type="match status" value="1"/>
</dbReference>
<dbReference type="InterPro" id="IPR036236">
    <property type="entry name" value="Znf_C2H2_sf"/>
</dbReference>
<keyword evidence="7" id="KW-0238">DNA-binding</keyword>
<feature type="compositionally biased region" description="Polar residues" evidence="15">
    <location>
        <begin position="13"/>
        <end position="24"/>
    </location>
</feature>
<evidence type="ECO:0000256" key="9">
    <source>
        <dbReference type="ARBA" id="ARBA00023163"/>
    </source>
</evidence>
<evidence type="ECO:0000256" key="12">
    <source>
        <dbReference type="ARBA" id="ARBA00029959"/>
    </source>
</evidence>
<feature type="domain" description="C2H2-type" evidence="16">
    <location>
        <begin position="633"/>
        <end position="660"/>
    </location>
</feature>
<keyword evidence="8" id="KW-0010">Activator</keyword>
<dbReference type="FunFam" id="3.30.160.60:FF:000413">
    <property type="entry name" value="PR domain zinc finger protein 10"/>
    <property type="match status" value="1"/>
</dbReference>
<feature type="domain" description="SET" evidence="17">
    <location>
        <begin position="228"/>
        <end position="356"/>
    </location>
</feature>
<sequence>MEAKQEVPAVWSQPANHNGSSSAQCPRPGVSFEGGAVAQIVYTGGQQNQGPQQVVYAADGSSYASMESAEHTLVYIHPADGTQTVFTDQAQLAYIQQDGTTQQVTVLLPSGQNMNAANLHVVGNVAETPQAILEPVSQQGTKSKSSLPNMASESEPQASHLGSLGATNSTLDSEDDDDEGEEMDDSELDSWESGPLKPFNPQHLWCEECSNAHPAVCQKHGPLHSIPDRLVLSKARASLPPVLYLDRFGGGVYSKRRIPKRTQFGPVEGPLVRQSDLREDYIHLKVSTVTSAKEGEQREDKWVELSDEERCNWLMFVRPAQNHLEQNLVAYQYGADIFYTTIKNIQPKQELKVWYAASYAEFVNQKIHDITEEERKVLREQEKNWPCYECNRRFMSSEQLQQHLNKHDDKLDFVPRAKGRGRGRGRKRFGTGRRPGRPPKFMRQDNPPEFSEDRTQEMLGLSGKAPILEGSEGAVNGLRDGQLGTQGGFLDTAEEDDAQAAPAELPPSSELAPVTDSPEAPLPNTDPPETLKEDLDQANQPDPHLTGEDMRRARRIRNAALQHLFIRKPFRPFKCPQCGKAFRDKDKLEQHLRYHGRAGAGGGPFACHVCNKGFLSSAALEGHLRLHSDQKTYRCLFCAECFGRLDLLKAHVGVHQVDGRFSCPSCKKRFTDFIQVKKHVRSFHSEKTFQCTECDKAFCRPDKLRLHMLRHSDRKDFLCSTCGKQFKRRDKLTEHMQRMHNPEREARRADRAHRSKALRPKAPAADIDNFLFKCRLCMMGFRRRGMLVNHLSKRHPEMRVEEVPELALPIIKTNRDYFCQYCDKVYKSASKRKAHILKNHPGAALPPSIRKLRPAGPGEPDPMLSTHTQLTSTIAMAPVCCPHCSKQYSIKTKMVQHIRKKHPEFAQVANSIQAPLPAAVISTVPAVISTDGTAAETVVTTDLLTQAMTELSQTLTPDYQRIQYIPVSQAQPQHIQLQVVHMAPAPSPHASQPSTVDVSQLQDPHCYGQHSIQVEHVQVTEPSATAPDAAQVSDQPLSPSSQQVTQELSSTQLTPVTLTQGGTLQTTASQQQGTVQQTYLTENWNYRSYPSEVQMMSLPHAQYVIAEAGTPVTNVNSGQVKTQTHYVISEGQAELDPKAAAAQVHPDQIEQQPTNSQATTQYIITTTTNGTGASQVHITKPGP</sequence>
<feature type="domain" description="C2H2-type" evidence="16">
    <location>
        <begin position="689"/>
        <end position="716"/>
    </location>
</feature>
<evidence type="ECO:0000256" key="13">
    <source>
        <dbReference type="ARBA" id="ARBA00093328"/>
    </source>
</evidence>
<dbReference type="InterPro" id="IPR050331">
    <property type="entry name" value="Zinc_finger"/>
</dbReference>
<evidence type="ECO:0000256" key="14">
    <source>
        <dbReference type="PROSITE-ProRule" id="PRU00042"/>
    </source>
</evidence>
<dbReference type="FunFam" id="2.170.270.10:FF:000007">
    <property type="entry name" value="PR domain zinc finger protein 10"/>
    <property type="match status" value="1"/>
</dbReference>
<name>A0A9D3Q916_MEGAT</name>
<dbReference type="FunFam" id="3.30.160.60:FF:000347">
    <property type="entry name" value="PR domain zinc finger protein 10"/>
    <property type="match status" value="1"/>
</dbReference>
<dbReference type="SMART" id="SM00355">
    <property type="entry name" value="ZnF_C2H2"/>
    <property type="match status" value="10"/>
</dbReference>
<feature type="region of interest" description="Disordered" evidence="15">
    <location>
        <begin position="413"/>
        <end position="454"/>
    </location>
</feature>
<dbReference type="EMBL" id="JAFDVH010000003">
    <property type="protein sequence ID" value="KAG7483868.1"/>
    <property type="molecule type" value="Genomic_DNA"/>
</dbReference>
<dbReference type="AlphaFoldDB" id="A0A9D3Q916"/>
<feature type="region of interest" description="Disordered" evidence="15">
    <location>
        <begin position="136"/>
        <end position="196"/>
    </location>
</feature>
<evidence type="ECO:0000256" key="4">
    <source>
        <dbReference type="ARBA" id="ARBA00022771"/>
    </source>
</evidence>
<dbReference type="Gene3D" id="3.30.160.60">
    <property type="entry name" value="Classic Zinc Finger"/>
    <property type="match status" value="6"/>
</dbReference>
<gene>
    <name evidence="18" type="ORF">MATL_G00042970</name>
</gene>
<evidence type="ECO:0000256" key="3">
    <source>
        <dbReference type="ARBA" id="ARBA00022737"/>
    </source>
</evidence>
<dbReference type="CDD" id="cd19194">
    <property type="entry name" value="PR-SET_PRDM10"/>
    <property type="match status" value="1"/>
</dbReference>
<feature type="domain" description="C2H2-type" evidence="16">
    <location>
        <begin position="661"/>
        <end position="689"/>
    </location>
</feature>
<dbReference type="SUPFAM" id="SSF57667">
    <property type="entry name" value="beta-beta-alpha zinc fingers"/>
    <property type="match status" value="3"/>
</dbReference>
<dbReference type="FunFam" id="3.30.160.60:FF:000287">
    <property type="entry name" value="PR domain zinc finger protein 10"/>
    <property type="match status" value="1"/>
</dbReference>
<evidence type="ECO:0000259" key="16">
    <source>
        <dbReference type="PROSITE" id="PS50157"/>
    </source>
</evidence>
<dbReference type="OrthoDB" id="3535323at2759"/>
<feature type="compositionally biased region" description="Basic residues" evidence="15">
    <location>
        <begin position="750"/>
        <end position="759"/>
    </location>
</feature>
<keyword evidence="10" id="KW-0539">Nucleus</keyword>
<evidence type="ECO:0000313" key="19">
    <source>
        <dbReference type="Proteomes" id="UP001046870"/>
    </source>
</evidence>
<dbReference type="Pfam" id="PF00096">
    <property type="entry name" value="zf-C2H2"/>
    <property type="match status" value="5"/>
</dbReference>
<keyword evidence="3" id="KW-0677">Repeat</keyword>
<dbReference type="GO" id="GO:0010468">
    <property type="term" value="P:regulation of gene expression"/>
    <property type="evidence" value="ECO:0007669"/>
    <property type="project" value="TreeGrafter"/>
</dbReference>
<feature type="domain" description="C2H2-type" evidence="16">
    <location>
        <begin position="717"/>
        <end position="745"/>
    </location>
</feature>
<dbReference type="PROSITE" id="PS50157">
    <property type="entry name" value="ZINC_FINGER_C2H2_2"/>
    <property type="match status" value="8"/>
</dbReference>
<evidence type="ECO:0000256" key="15">
    <source>
        <dbReference type="SAM" id="MobiDB-lite"/>
    </source>
</evidence>
<dbReference type="FunFam" id="3.30.160.60:FF:000300">
    <property type="entry name" value="PR domain zinc finger protein 10"/>
    <property type="match status" value="1"/>
</dbReference>
<feature type="domain" description="C2H2-type" evidence="16">
    <location>
        <begin position="605"/>
        <end position="632"/>
    </location>
</feature>
<evidence type="ECO:0000256" key="6">
    <source>
        <dbReference type="ARBA" id="ARBA00023015"/>
    </source>
</evidence>
<proteinExistence type="predicted"/>
<feature type="region of interest" description="Disordered" evidence="15">
    <location>
        <begin position="736"/>
        <end position="759"/>
    </location>
</feature>
<feature type="domain" description="C2H2-type" evidence="16">
    <location>
        <begin position="573"/>
        <end position="595"/>
    </location>
</feature>
<evidence type="ECO:0000256" key="2">
    <source>
        <dbReference type="ARBA" id="ARBA00022723"/>
    </source>
</evidence>
<dbReference type="InterPro" id="IPR013087">
    <property type="entry name" value="Znf_C2H2_type"/>
</dbReference>
<comment type="caution">
    <text evidence="18">The sequence shown here is derived from an EMBL/GenBank/DDBJ whole genome shotgun (WGS) entry which is preliminary data.</text>
</comment>
<dbReference type="Pfam" id="PF13912">
    <property type="entry name" value="zf-C2H2_6"/>
    <property type="match status" value="1"/>
</dbReference>
<keyword evidence="2" id="KW-0479">Metal-binding</keyword>
<evidence type="ECO:0000256" key="8">
    <source>
        <dbReference type="ARBA" id="ARBA00023159"/>
    </source>
</evidence>
<keyword evidence="4 14" id="KW-0863">Zinc-finger</keyword>
<feature type="compositionally biased region" description="Basic residues" evidence="15">
    <location>
        <begin position="417"/>
        <end position="437"/>
    </location>
</feature>
<keyword evidence="9" id="KW-0804">Transcription</keyword>
<organism evidence="18 19">
    <name type="scientific">Megalops atlanticus</name>
    <name type="common">Tarpon</name>
    <name type="synonym">Clupea gigantea</name>
    <dbReference type="NCBI Taxonomy" id="7932"/>
    <lineage>
        <taxon>Eukaryota</taxon>
        <taxon>Metazoa</taxon>
        <taxon>Chordata</taxon>
        <taxon>Craniata</taxon>
        <taxon>Vertebrata</taxon>
        <taxon>Euteleostomi</taxon>
        <taxon>Actinopterygii</taxon>
        <taxon>Neopterygii</taxon>
        <taxon>Teleostei</taxon>
        <taxon>Elopiformes</taxon>
        <taxon>Megalopidae</taxon>
        <taxon>Megalops</taxon>
    </lineage>
</organism>
<dbReference type="GO" id="GO:0005634">
    <property type="term" value="C:nucleus"/>
    <property type="evidence" value="ECO:0007669"/>
    <property type="project" value="UniProtKB-SubCell"/>
</dbReference>
<evidence type="ECO:0000313" key="18">
    <source>
        <dbReference type="EMBL" id="KAG7483868.1"/>
    </source>
</evidence>
<evidence type="ECO:0000256" key="7">
    <source>
        <dbReference type="ARBA" id="ARBA00023125"/>
    </source>
</evidence>
<keyword evidence="19" id="KW-1185">Reference proteome</keyword>
<dbReference type="InterPro" id="IPR044403">
    <property type="entry name" value="PRDM10_PR/SET"/>
</dbReference>
<dbReference type="GO" id="GO:0003677">
    <property type="term" value="F:DNA binding"/>
    <property type="evidence" value="ECO:0007669"/>
    <property type="project" value="UniProtKB-KW"/>
</dbReference>
<dbReference type="GO" id="GO:0008270">
    <property type="term" value="F:zinc ion binding"/>
    <property type="evidence" value="ECO:0007669"/>
    <property type="project" value="UniProtKB-KW"/>
</dbReference>
<dbReference type="Pfam" id="PF21549">
    <property type="entry name" value="PRDM2_PR"/>
    <property type="match status" value="1"/>
</dbReference>
<protein>
    <recommendedName>
        <fullName evidence="11">PR domain zinc finger protein 10</fullName>
    </recommendedName>
    <alternativeName>
        <fullName evidence="12">PR domain-containing protein 10</fullName>
    </alternativeName>
</protein>
<reference evidence="18" key="1">
    <citation type="submission" date="2021-01" db="EMBL/GenBank/DDBJ databases">
        <authorList>
            <person name="Zahm M."/>
            <person name="Roques C."/>
            <person name="Cabau C."/>
            <person name="Klopp C."/>
            <person name="Donnadieu C."/>
            <person name="Jouanno E."/>
            <person name="Lampietro C."/>
            <person name="Louis A."/>
            <person name="Herpin A."/>
            <person name="Echchiki A."/>
            <person name="Berthelot C."/>
            <person name="Parey E."/>
            <person name="Roest-Crollius H."/>
            <person name="Braasch I."/>
            <person name="Postlethwait J."/>
            <person name="Bobe J."/>
            <person name="Montfort J."/>
            <person name="Bouchez O."/>
            <person name="Begum T."/>
            <person name="Mejri S."/>
            <person name="Adams A."/>
            <person name="Chen W.-J."/>
            <person name="Guiguen Y."/>
        </authorList>
    </citation>
    <scope>NUCLEOTIDE SEQUENCE</scope>
    <source>
        <strain evidence="18">YG-15Mar2019-1</strain>
        <tissue evidence="18">Brain</tissue>
    </source>
</reference>
<keyword evidence="6" id="KW-0805">Transcription regulation</keyword>
<evidence type="ECO:0000256" key="1">
    <source>
        <dbReference type="ARBA" id="ARBA00004123"/>
    </source>
</evidence>
<comment type="subcellular location">
    <subcellularLocation>
        <location evidence="1">Nucleus</location>
    </subcellularLocation>
</comment>
<dbReference type="InterPro" id="IPR046341">
    <property type="entry name" value="SET_dom_sf"/>
</dbReference>
<feature type="domain" description="C2H2-type" evidence="16">
    <location>
        <begin position="385"/>
        <end position="412"/>
    </location>
</feature>
<feature type="domain" description="C2H2-type" evidence="16">
    <location>
        <begin position="772"/>
        <end position="800"/>
    </location>
</feature>
<feature type="region of interest" description="Disordered" evidence="15">
    <location>
        <begin position="467"/>
        <end position="550"/>
    </location>
</feature>
<feature type="compositionally biased region" description="Basic and acidic residues" evidence="15">
    <location>
        <begin position="736"/>
        <end position="749"/>
    </location>
</feature>
<evidence type="ECO:0000259" key="17">
    <source>
        <dbReference type="PROSITE" id="PS50280"/>
    </source>
</evidence>